<dbReference type="PANTHER" id="PTHR14369:SF0">
    <property type="entry name" value="SURFEIT LOCUS PROTEIN 6"/>
    <property type="match status" value="1"/>
</dbReference>
<dbReference type="InterPro" id="IPR007019">
    <property type="entry name" value="SURF6"/>
</dbReference>
<evidence type="ECO:0000313" key="3">
    <source>
        <dbReference type="EMBL" id="KAL3779656.1"/>
    </source>
</evidence>
<evidence type="ECO:0000256" key="1">
    <source>
        <dbReference type="SAM" id="MobiDB-lite"/>
    </source>
</evidence>
<feature type="region of interest" description="Disordered" evidence="1">
    <location>
        <begin position="519"/>
        <end position="747"/>
    </location>
</feature>
<feature type="compositionally biased region" description="Basic and acidic residues" evidence="1">
    <location>
        <begin position="550"/>
        <end position="570"/>
    </location>
</feature>
<feature type="compositionally biased region" description="Acidic residues" evidence="1">
    <location>
        <begin position="383"/>
        <end position="392"/>
    </location>
</feature>
<feature type="compositionally biased region" description="Low complexity" evidence="1">
    <location>
        <begin position="431"/>
        <end position="454"/>
    </location>
</feature>
<feature type="compositionally biased region" description="Basic and acidic residues" evidence="1">
    <location>
        <begin position="327"/>
        <end position="337"/>
    </location>
</feature>
<feature type="region of interest" description="Disordered" evidence="1">
    <location>
        <begin position="412"/>
        <end position="499"/>
    </location>
</feature>
<feature type="compositionally biased region" description="Gly residues" evidence="1">
    <location>
        <begin position="713"/>
        <end position="727"/>
    </location>
</feature>
<accession>A0ABD3NWT3</accession>
<name>A0ABD3NWT3_9STRA</name>
<reference evidence="3 4" key="1">
    <citation type="submission" date="2024-10" db="EMBL/GenBank/DDBJ databases">
        <title>Updated reference genomes for cyclostephanoid diatoms.</title>
        <authorList>
            <person name="Roberts W.R."/>
            <person name="Alverson A.J."/>
        </authorList>
    </citation>
    <scope>NUCLEOTIDE SEQUENCE [LARGE SCALE GENOMIC DNA]</scope>
    <source>
        <strain evidence="3 4">AJA276-08</strain>
    </source>
</reference>
<feature type="compositionally biased region" description="Basic and acidic residues" evidence="1">
    <location>
        <begin position="301"/>
        <end position="320"/>
    </location>
</feature>
<feature type="compositionally biased region" description="Low complexity" evidence="1">
    <location>
        <begin position="728"/>
        <end position="737"/>
    </location>
</feature>
<evidence type="ECO:0000313" key="4">
    <source>
        <dbReference type="Proteomes" id="UP001530315"/>
    </source>
</evidence>
<dbReference type="PANTHER" id="PTHR14369">
    <property type="entry name" value="SURFEIT LOCUS PROTEIN 6"/>
    <property type="match status" value="1"/>
</dbReference>
<dbReference type="AlphaFoldDB" id="A0ABD3NWT3"/>
<feature type="compositionally biased region" description="Low complexity" evidence="1">
    <location>
        <begin position="479"/>
        <end position="499"/>
    </location>
</feature>
<proteinExistence type="predicted"/>
<feature type="compositionally biased region" description="Gly residues" evidence="1">
    <location>
        <begin position="210"/>
        <end position="221"/>
    </location>
</feature>
<feature type="compositionally biased region" description="Basic residues" evidence="1">
    <location>
        <begin position="238"/>
        <end position="247"/>
    </location>
</feature>
<dbReference type="EMBL" id="JALLAZ020001152">
    <property type="protein sequence ID" value="KAL3779656.1"/>
    <property type="molecule type" value="Genomic_DNA"/>
</dbReference>
<feature type="compositionally biased region" description="Basic and acidic residues" evidence="1">
    <location>
        <begin position="634"/>
        <end position="657"/>
    </location>
</feature>
<dbReference type="Pfam" id="PF15459">
    <property type="entry name" value="RRP14"/>
    <property type="match status" value="1"/>
</dbReference>
<feature type="compositionally biased region" description="Gly residues" evidence="1">
    <location>
        <begin position="534"/>
        <end position="545"/>
    </location>
</feature>
<protein>
    <recommendedName>
        <fullName evidence="2">Ribosomal RNA-processing protein 14 N-terminal domain-containing protein</fullName>
    </recommendedName>
</protein>
<feature type="compositionally biased region" description="Gly residues" evidence="1">
    <location>
        <begin position="738"/>
        <end position="747"/>
    </location>
</feature>
<feature type="compositionally biased region" description="Acidic residues" evidence="1">
    <location>
        <begin position="338"/>
        <end position="374"/>
    </location>
</feature>
<feature type="region of interest" description="Disordered" evidence="1">
    <location>
        <begin position="1"/>
        <end position="20"/>
    </location>
</feature>
<keyword evidence="4" id="KW-1185">Reference proteome</keyword>
<feature type="compositionally biased region" description="Basic residues" evidence="1">
    <location>
        <begin position="599"/>
        <end position="626"/>
    </location>
</feature>
<feature type="domain" description="Ribosomal RNA-processing protein 14 N-terminal" evidence="2">
    <location>
        <begin position="261"/>
        <end position="321"/>
    </location>
</feature>
<gene>
    <name evidence="3" type="ORF">ACHAW5_003655</name>
</gene>
<comment type="caution">
    <text evidence="3">The sequence shown here is derived from an EMBL/GenBank/DDBJ whole genome shotgun (WGS) entry which is preliminary data.</text>
</comment>
<dbReference type="Proteomes" id="UP001530315">
    <property type="component" value="Unassembled WGS sequence"/>
</dbReference>
<feature type="region of interest" description="Disordered" evidence="1">
    <location>
        <begin position="282"/>
        <end position="395"/>
    </location>
</feature>
<evidence type="ECO:0000259" key="2">
    <source>
        <dbReference type="Pfam" id="PF15459"/>
    </source>
</evidence>
<organism evidence="3 4">
    <name type="scientific">Stephanodiscus triporus</name>
    <dbReference type="NCBI Taxonomy" id="2934178"/>
    <lineage>
        <taxon>Eukaryota</taxon>
        <taxon>Sar</taxon>
        <taxon>Stramenopiles</taxon>
        <taxon>Ochrophyta</taxon>
        <taxon>Bacillariophyta</taxon>
        <taxon>Coscinodiscophyceae</taxon>
        <taxon>Thalassiosirophycidae</taxon>
        <taxon>Stephanodiscales</taxon>
        <taxon>Stephanodiscaceae</taxon>
        <taxon>Stephanodiscus</taxon>
    </lineage>
</organism>
<sequence length="747" mass="79614">MRAPKSSRSGGLHLGRPDDPDDFLQELIDTGKVDIGRSADTNYIDRVRAKYFRDRDEHNFVATFGVTPDRTTPTPTTLTPKDAQPQVTLLPGGRTLSVQWKIREELFSELQAKAQGIASNSSRSISYSDTMQLMGYFRGTPQLIQLDVECTGNPKKVMWTGKAHMQFNCMYVCTLKVATDRHVLTSQPKNAGFADFGFLESSAEADRGGGGHGENSDGGGAAAAVGGAADDDGEGDGHRRRRNHHPRRTPDDNNHDLLSDLLSHNAYFDSIVNMIPARLYVSGSSSSSSSFGDNARYRKGQHAESKEARRGRNKRTKFDPDSVETTLETKRRVRMEAEAMEEGGEEVEGDDDNDEDDEDNDDENEDDDEKDGEDGTALTNTMIDDDDDDDESSTTKYASRIEALRAKLRARVAALSSGTRAGRVDDDVDVANDVADGSSSRSASSSSDPAAVSKRAARRAEKRRRAEEAARRRGGGRTGSSSSSSSSSSSTAPAPSATIPAAATVAEDLARIDYQSLAGLKPVPDGAFDNKSLSGGGGRNGSGGRGGKRQSLERLLADAERKQATRELKSRQGGGDARGRTTSDGANLRKTNDPALLKKALKRKAKKKSASAKAWNSRRKAKKKSASAKAWNSRVEKTKDAIAERQRIRSHNLDQRKLGGATAANLSSKRIVEGDAGEGVDGGKAEKRRRLGPHSNQGGNRAGFEGKKSGFINGKGGGGGEGRGGGASSSSSSSSAAAGGGVGKKGR</sequence>
<dbReference type="InterPro" id="IPR029188">
    <property type="entry name" value="Rrp14_N"/>
</dbReference>
<feature type="region of interest" description="Disordered" evidence="1">
    <location>
        <begin position="204"/>
        <end position="256"/>
    </location>
</feature>